<reference evidence="6" key="1">
    <citation type="submission" date="2021-03" db="EMBL/GenBank/DDBJ databases">
        <title>Draft genome sequence of rust myrtle Austropuccinia psidii MF-1, a brazilian biotype.</title>
        <authorList>
            <person name="Quecine M.C."/>
            <person name="Pachon D.M.R."/>
            <person name="Bonatelli M.L."/>
            <person name="Correr F.H."/>
            <person name="Franceschini L.M."/>
            <person name="Leite T.F."/>
            <person name="Margarido G.R.A."/>
            <person name="Almeida C.A."/>
            <person name="Ferrarezi J.A."/>
            <person name="Labate C.A."/>
        </authorList>
    </citation>
    <scope>NUCLEOTIDE SEQUENCE</scope>
    <source>
        <strain evidence="6">MF-1</strain>
    </source>
</reference>
<evidence type="ECO:0000256" key="2">
    <source>
        <dbReference type="ARBA" id="ARBA00022792"/>
    </source>
</evidence>
<comment type="caution">
    <text evidence="6">The sequence shown here is derived from an EMBL/GenBank/DDBJ whole genome shotgun (WGS) entry which is preliminary data.</text>
</comment>
<accession>A0A9Q3JN81</accession>
<protein>
    <submittedName>
        <fullName evidence="6">Uncharacterized protein</fullName>
    </submittedName>
</protein>
<keyword evidence="3" id="KW-0496">Mitochondrion</keyword>
<keyword evidence="7" id="KW-1185">Reference proteome</keyword>
<evidence type="ECO:0000256" key="1">
    <source>
        <dbReference type="ARBA" id="ARBA00004273"/>
    </source>
</evidence>
<dbReference type="Proteomes" id="UP000765509">
    <property type="component" value="Unassembled WGS sequence"/>
</dbReference>
<comment type="subcellular location">
    <subcellularLocation>
        <location evidence="1">Mitochondrion inner membrane</location>
    </subcellularLocation>
</comment>
<dbReference type="AlphaFoldDB" id="A0A9Q3JN81"/>
<evidence type="ECO:0000256" key="5">
    <source>
        <dbReference type="SAM" id="Phobius"/>
    </source>
</evidence>
<evidence type="ECO:0000256" key="4">
    <source>
        <dbReference type="ARBA" id="ARBA00023136"/>
    </source>
</evidence>
<dbReference type="GO" id="GO:0005743">
    <property type="term" value="C:mitochondrial inner membrane"/>
    <property type="evidence" value="ECO:0007669"/>
    <property type="project" value="UniProtKB-SubCell"/>
</dbReference>
<gene>
    <name evidence="6" type="ORF">O181_105272</name>
</gene>
<keyword evidence="2" id="KW-0999">Mitochondrion inner membrane</keyword>
<keyword evidence="5" id="KW-0812">Transmembrane</keyword>
<dbReference type="EMBL" id="AVOT02077643">
    <property type="protein sequence ID" value="MBW0565557.1"/>
    <property type="molecule type" value="Genomic_DNA"/>
</dbReference>
<keyword evidence="5" id="KW-1133">Transmembrane helix</keyword>
<organism evidence="6 7">
    <name type="scientific">Austropuccinia psidii MF-1</name>
    <dbReference type="NCBI Taxonomy" id="1389203"/>
    <lineage>
        <taxon>Eukaryota</taxon>
        <taxon>Fungi</taxon>
        <taxon>Dikarya</taxon>
        <taxon>Basidiomycota</taxon>
        <taxon>Pucciniomycotina</taxon>
        <taxon>Pucciniomycetes</taxon>
        <taxon>Pucciniales</taxon>
        <taxon>Sphaerophragmiaceae</taxon>
        <taxon>Austropuccinia</taxon>
    </lineage>
</organism>
<dbReference type="InterPro" id="IPR039297">
    <property type="entry name" value="COX7a"/>
</dbReference>
<name>A0A9Q3JN81_9BASI</name>
<dbReference type="OrthoDB" id="5511599at2759"/>
<feature type="transmembrane region" description="Helical" evidence="5">
    <location>
        <begin position="73"/>
        <end position="93"/>
    </location>
</feature>
<proteinExistence type="predicted"/>
<evidence type="ECO:0000313" key="7">
    <source>
        <dbReference type="Proteomes" id="UP000765509"/>
    </source>
</evidence>
<dbReference type="Pfam" id="PF02238">
    <property type="entry name" value="COX7a"/>
    <property type="match status" value="1"/>
</dbReference>
<evidence type="ECO:0000313" key="6">
    <source>
        <dbReference type="EMBL" id="MBW0565557.1"/>
    </source>
</evidence>
<sequence length="97" mass="11168">MSRAEAAPHPAPSISLHSTAERQDHLEFSSTKYRIYRALEIRRSQSKCSTTSLTSDHRMVHQKLPRARLYQGIYYTIFGASMLYSTFGLYKLIKGKQ</sequence>
<evidence type="ECO:0000256" key="3">
    <source>
        <dbReference type="ARBA" id="ARBA00023128"/>
    </source>
</evidence>
<keyword evidence="4 5" id="KW-0472">Membrane</keyword>